<feature type="transmembrane region" description="Helical" evidence="1">
    <location>
        <begin position="6"/>
        <end position="27"/>
    </location>
</feature>
<evidence type="ECO:0000256" key="1">
    <source>
        <dbReference type="SAM" id="Phobius"/>
    </source>
</evidence>
<evidence type="ECO:0000313" key="3">
    <source>
        <dbReference type="Proteomes" id="UP000593766"/>
    </source>
</evidence>
<evidence type="ECO:0000313" key="2">
    <source>
        <dbReference type="EMBL" id="QOR94720.1"/>
    </source>
</evidence>
<gene>
    <name evidence="2" type="ORF">IMZ38_01960</name>
</gene>
<dbReference type="AlphaFoldDB" id="A0A7M1UR36"/>
<feature type="transmembrane region" description="Helical" evidence="1">
    <location>
        <begin position="112"/>
        <end position="134"/>
    </location>
</feature>
<dbReference type="OrthoDB" id="43622at2157"/>
<dbReference type="KEGG" id="tcs:IMZ38_01960"/>
<name>A0A7M1UR36_9CREN</name>
<reference evidence="2 3" key="1">
    <citation type="submission" date="2020-10" db="EMBL/GenBank/DDBJ databases">
        <title>Complete genome sequence of Thermosphaera aggregans strain 3507.</title>
        <authorList>
            <person name="Zayulina K.S."/>
            <person name="Elcheninov A.G."/>
            <person name="Toshchakov S.V."/>
            <person name="Kublanov I.V."/>
            <person name="Kochetkova T.V."/>
        </authorList>
    </citation>
    <scope>NUCLEOTIDE SEQUENCE [LARGE SCALE GENOMIC DNA]</scope>
    <source>
        <strain evidence="2 3">3507</strain>
    </source>
</reference>
<dbReference type="RefSeq" id="WP_193436517.1">
    <property type="nucleotide sequence ID" value="NZ_CP063144.1"/>
</dbReference>
<organism evidence="2 3">
    <name type="scientific">Thermosphaera chiliense</name>
    <dbReference type="NCBI Taxonomy" id="3402707"/>
    <lineage>
        <taxon>Archaea</taxon>
        <taxon>Thermoproteota</taxon>
        <taxon>Thermoprotei</taxon>
        <taxon>Desulfurococcales</taxon>
        <taxon>Desulfurococcaceae</taxon>
        <taxon>Thermosphaera</taxon>
    </lineage>
</organism>
<accession>A0A7M1UR36</accession>
<keyword evidence="1" id="KW-0812">Transmembrane</keyword>
<dbReference type="Proteomes" id="UP000593766">
    <property type="component" value="Chromosome"/>
</dbReference>
<dbReference type="EMBL" id="CP063144">
    <property type="protein sequence ID" value="QOR94720.1"/>
    <property type="molecule type" value="Genomic_DNA"/>
</dbReference>
<dbReference type="GeneID" id="59454144"/>
<sequence length="457" mass="49943">MPMDFLVAAFYLSVLSYYLGVLLKALPIPVYGLKKLANALIMDGIYSAILAFSFRILLWLVEYLSVLLGVDWEYYTAWVLTRLNELLAMIGVLKIIGSLLSRSGLSFISTGLISPLASHLATVSTTIIVIYTASSVVNRLREMLIALGIMLHAVPFRLTRSVGAAVISVSIVFSTAAPLMPVFVEKVSQGTPPIPYNQGEVYTASLLFKDMFNNPVGYAVVEGYGPEGDLIYRYLVSEKGAVYKSFYSGGFPRFEHTLVLGFADKQYMVVFNPSKHAVNGMVNASLKLPDAASIGVNRILFFNCEAKPVSYSKEGNSTVVVVETRGSCSVEAFIQSGDNAVILVNNSRIEGWVNASWSGLSLLKTVFEIPSGVSNITVNAWFKGYARPFVDEHYFTASLIDVNVLEPESMIYWVSLAVVDLMILPLVYTAMLATISLTVARLLGGVSPRVARFFTGV</sequence>
<feature type="transmembrane region" description="Helical" evidence="1">
    <location>
        <begin position="81"/>
        <end position="100"/>
    </location>
</feature>
<proteinExistence type="predicted"/>
<keyword evidence="1" id="KW-1133">Transmembrane helix</keyword>
<keyword evidence="1" id="KW-0472">Membrane</keyword>
<feature type="transmembrane region" description="Helical" evidence="1">
    <location>
        <begin position="410"/>
        <end position="443"/>
    </location>
</feature>
<feature type="transmembrane region" description="Helical" evidence="1">
    <location>
        <begin position="165"/>
        <end position="184"/>
    </location>
</feature>
<keyword evidence="3" id="KW-1185">Reference proteome</keyword>
<feature type="transmembrane region" description="Helical" evidence="1">
    <location>
        <begin position="39"/>
        <end position="61"/>
    </location>
</feature>
<protein>
    <submittedName>
        <fullName evidence="2">Uncharacterized protein</fullName>
    </submittedName>
</protein>